<evidence type="ECO:0000313" key="2">
    <source>
        <dbReference type="EMBL" id="MBP2188833.1"/>
    </source>
</evidence>
<dbReference type="InterPro" id="IPR039422">
    <property type="entry name" value="MarR/SlyA-like"/>
</dbReference>
<dbReference type="PROSITE" id="PS50995">
    <property type="entry name" value="HTH_MARR_2"/>
    <property type="match status" value="1"/>
</dbReference>
<evidence type="ECO:0000313" key="3">
    <source>
        <dbReference type="Proteomes" id="UP001519325"/>
    </source>
</evidence>
<dbReference type="EMBL" id="JAGGMR010000001">
    <property type="protein sequence ID" value="MBP2188833.1"/>
    <property type="molecule type" value="Genomic_DNA"/>
</dbReference>
<name>A0ABS4QB81_9NOCA</name>
<dbReference type="Gene3D" id="1.10.10.10">
    <property type="entry name" value="Winged helix-like DNA-binding domain superfamily/Winged helix DNA-binding domain"/>
    <property type="match status" value="1"/>
</dbReference>
<dbReference type="InterPro" id="IPR036388">
    <property type="entry name" value="WH-like_DNA-bd_sf"/>
</dbReference>
<dbReference type="InterPro" id="IPR000835">
    <property type="entry name" value="HTH_MarR-typ"/>
</dbReference>
<dbReference type="GO" id="GO:0003677">
    <property type="term" value="F:DNA binding"/>
    <property type="evidence" value="ECO:0007669"/>
    <property type="project" value="UniProtKB-KW"/>
</dbReference>
<keyword evidence="3" id="KW-1185">Reference proteome</keyword>
<dbReference type="Proteomes" id="UP001519325">
    <property type="component" value="Unassembled WGS sequence"/>
</dbReference>
<organism evidence="2 3">
    <name type="scientific">Nocardia goodfellowii</name>
    <dbReference type="NCBI Taxonomy" id="882446"/>
    <lineage>
        <taxon>Bacteria</taxon>
        <taxon>Bacillati</taxon>
        <taxon>Actinomycetota</taxon>
        <taxon>Actinomycetes</taxon>
        <taxon>Mycobacteriales</taxon>
        <taxon>Nocardiaceae</taxon>
        <taxon>Nocardia</taxon>
    </lineage>
</organism>
<dbReference type="PRINTS" id="PR00598">
    <property type="entry name" value="HTHMARR"/>
</dbReference>
<dbReference type="RefSeq" id="WP_209886600.1">
    <property type="nucleotide sequence ID" value="NZ_JAGGMR010000001.1"/>
</dbReference>
<comment type="caution">
    <text evidence="2">The sequence shown here is derived from an EMBL/GenBank/DDBJ whole genome shotgun (WGS) entry which is preliminary data.</text>
</comment>
<sequence length="155" mass="17382">MTRPAQDLDLGILLGLGYQHFVHEMREALAGQGFGDAGPSYGYVFRSLDRRAMNISELADRLTITKQGAAQLVDEMEKRGYVERRPDPGDGRAKLLYLSQKGNSALAAARRFHRDTERELVEKHGAEAVRTLRALLETIATPENLTDPRWRAPHV</sequence>
<accession>A0ABS4QB81</accession>
<dbReference type="SUPFAM" id="SSF46785">
    <property type="entry name" value="Winged helix' DNA-binding domain"/>
    <property type="match status" value="1"/>
</dbReference>
<reference evidence="2 3" key="1">
    <citation type="submission" date="2021-03" db="EMBL/GenBank/DDBJ databases">
        <title>Sequencing the genomes of 1000 actinobacteria strains.</title>
        <authorList>
            <person name="Klenk H.-P."/>
        </authorList>
    </citation>
    <scope>NUCLEOTIDE SEQUENCE [LARGE SCALE GENOMIC DNA]</scope>
    <source>
        <strain evidence="2 3">DSM 45516</strain>
    </source>
</reference>
<gene>
    <name evidence="2" type="ORF">BJ987_001734</name>
</gene>
<keyword evidence="2" id="KW-0238">DNA-binding</keyword>
<protein>
    <submittedName>
        <fullName evidence="2">DNA-binding MarR family transcriptional regulator</fullName>
    </submittedName>
</protein>
<dbReference type="SMART" id="SM00347">
    <property type="entry name" value="HTH_MARR"/>
    <property type="match status" value="1"/>
</dbReference>
<dbReference type="PANTHER" id="PTHR33164:SF99">
    <property type="entry name" value="MARR FAMILY REGULATORY PROTEIN"/>
    <property type="match status" value="1"/>
</dbReference>
<dbReference type="PANTHER" id="PTHR33164">
    <property type="entry name" value="TRANSCRIPTIONAL REGULATOR, MARR FAMILY"/>
    <property type="match status" value="1"/>
</dbReference>
<dbReference type="InterPro" id="IPR036390">
    <property type="entry name" value="WH_DNA-bd_sf"/>
</dbReference>
<proteinExistence type="predicted"/>
<dbReference type="Pfam" id="PF12802">
    <property type="entry name" value="MarR_2"/>
    <property type="match status" value="1"/>
</dbReference>
<evidence type="ECO:0000259" key="1">
    <source>
        <dbReference type="PROSITE" id="PS50995"/>
    </source>
</evidence>
<feature type="domain" description="HTH marR-type" evidence="1">
    <location>
        <begin position="1"/>
        <end position="141"/>
    </location>
</feature>